<proteinExistence type="predicted"/>
<reference evidence="2" key="1">
    <citation type="submission" date="2016-09" db="EMBL/GenBank/DDBJ databases">
        <title>Acidihalobacter prosperus F5.</title>
        <authorList>
            <person name="Khaleque H.N."/>
            <person name="Ramsay J.P."/>
            <person name="Kaksonen A.H."/>
            <person name="Boxall N.J."/>
            <person name="Watkin E.L.J."/>
        </authorList>
    </citation>
    <scope>NUCLEOTIDE SEQUENCE [LARGE SCALE GENOMIC DNA]</scope>
    <source>
        <strain evidence="2">F5</strain>
    </source>
</reference>
<accession>A0A1D8IQC3</accession>
<name>A0A1D8IQC3_9GAMM</name>
<keyword evidence="2" id="KW-1185">Reference proteome</keyword>
<gene>
    <name evidence="1" type="ORF">BI364_12300</name>
</gene>
<dbReference type="AlphaFoldDB" id="A0A1D8IQC3"/>
<evidence type="ECO:0000313" key="2">
    <source>
        <dbReference type="Proteomes" id="UP000095401"/>
    </source>
</evidence>
<dbReference type="KEGG" id="aprs:BI364_12300"/>
<dbReference type="Proteomes" id="UP000095401">
    <property type="component" value="Chromosome"/>
</dbReference>
<organism evidence="1 2">
    <name type="scientific">Acidihalobacter yilgarnensis</name>
    <dbReference type="NCBI Taxonomy" id="2819280"/>
    <lineage>
        <taxon>Bacteria</taxon>
        <taxon>Pseudomonadati</taxon>
        <taxon>Pseudomonadota</taxon>
        <taxon>Gammaproteobacteria</taxon>
        <taxon>Chromatiales</taxon>
        <taxon>Ectothiorhodospiraceae</taxon>
        <taxon>Acidihalobacter</taxon>
    </lineage>
</organism>
<sequence>MPGQQLGLIGMRGESADGMDACAYRDIFAKQVQAVRPVDDSSGGHASRRITHEDYAAVGAPEMVAQVVAYPAAGTHAGFRHDHAAAVYLVQGHRLWGFAGKAQIGRGEEVLAAGEQRQGIGIVAFWVAPEDFGGGDGHRRVQKYGWRVGQAAVLDPGTQVVLP</sequence>
<evidence type="ECO:0000313" key="1">
    <source>
        <dbReference type="EMBL" id="AOU98635.1"/>
    </source>
</evidence>
<protein>
    <submittedName>
        <fullName evidence="1">Uncharacterized protein</fullName>
    </submittedName>
</protein>
<dbReference type="EMBL" id="CP017415">
    <property type="protein sequence ID" value="AOU98635.1"/>
    <property type="molecule type" value="Genomic_DNA"/>
</dbReference>